<dbReference type="InterPro" id="IPR011761">
    <property type="entry name" value="ATP-grasp"/>
</dbReference>
<dbReference type="EMBL" id="CP104557">
    <property type="protein sequence ID" value="UXH38040.1"/>
    <property type="molecule type" value="Genomic_DNA"/>
</dbReference>
<dbReference type="Gene3D" id="3.30.470.20">
    <property type="entry name" value="ATP-grasp fold, B domain"/>
    <property type="match status" value="1"/>
</dbReference>
<dbReference type="PROSITE" id="PS50975">
    <property type="entry name" value="ATP_GRASP"/>
    <property type="match status" value="1"/>
</dbReference>
<dbReference type="NCBIfam" id="NF005543">
    <property type="entry name" value="PRK07206.1"/>
    <property type="match status" value="1"/>
</dbReference>
<evidence type="ECO:0000259" key="5">
    <source>
        <dbReference type="PROSITE" id="PS50975"/>
    </source>
</evidence>
<accession>A0ABY6AG58</accession>
<dbReference type="Proteomes" id="UP001064504">
    <property type="component" value="Chromosome"/>
</dbReference>
<gene>
    <name evidence="6" type="ORF">N5C08_13630</name>
</gene>
<dbReference type="SUPFAM" id="SSF56059">
    <property type="entry name" value="Glutathione synthetase ATP-binding domain-like"/>
    <property type="match status" value="1"/>
</dbReference>
<evidence type="ECO:0000313" key="7">
    <source>
        <dbReference type="Proteomes" id="UP001064504"/>
    </source>
</evidence>
<dbReference type="Pfam" id="PF13535">
    <property type="entry name" value="ATP-grasp_4"/>
    <property type="match status" value="1"/>
</dbReference>
<dbReference type="PANTHER" id="PTHR43585">
    <property type="entry name" value="FUMIPYRROLE BIOSYNTHESIS PROTEIN C"/>
    <property type="match status" value="1"/>
</dbReference>
<evidence type="ECO:0000256" key="2">
    <source>
        <dbReference type="ARBA" id="ARBA00022741"/>
    </source>
</evidence>
<dbReference type="RefSeq" id="WP_261743507.1">
    <property type="nucleotide sequence ID" value="NZ_CP104557.1"/>
</dbReference>
<keyword evidence="7" id="KW-1185">Reference proteome</keyword>
<keyword evidence="2 4" id="KW-0547">Nucleotide-binding</keyword>
<dbReference type="InterPro" id="IPR052032">
    <property type="entry name" value="ATP-dep_AA_Ligase"/>
</dbReference>
<evidence type="ECO:0000256" key="4">
    <source>
        <dbReference type="PROSITE-ProRule" id="PRU00409"/>
    </source>
</evidence>
<reference evidence="6" key="1">
    <citation type="submission" date="2022-09" db="EMBL/GenBank/DDBJ databases">
        <title>Complete genome sequence of Pseudomonas promysalinigenes strain RL-WG26, a newly isolated PGPR with the potential for plant salinity stress alleviation.</title>
        <authorList>
            <person name="Ren L."/>
            <person name="Wang G."/>
            <person name="Hu H."/>
        </authorList>
    </citation>
    <scope>NUCLEOTIDE SEQUENCE</scope>
    <source>
        <strain evidence="6">RL-WG26</strain>
    </source>
</reference>
<evidence type="ECO:0000256" key="1">
    <source>
        <dbReference type="ARBA" id="ARBA00022598"/>
    </source>
</evidence>
<feature type="domain" description="ATP-grasp" evidence="5">
    <location>
        <begin position="121"/>
        <end position="320"/>
    </location>
</feature>
<dbReference type="PANTHER" id="PTHR43585:SF2">
    <property type="entry name" value="ATP-GRASP ENZYME FSQD"/>
    <property type="match status" value="1"/>
</dbReference>
<name>A0ABY6AG58_9PSED</name>
<proteinExistence type="predicted"/>
<evidence type="ECO:0000256" key="3">
    <source>
        <dbReference type="ARBA" id="ARBA00022840"/>
    </source>
</evidence>
<organism evidence="6 7">
    <name type="scientific">Pseudomonas promysalinigenes</name>
    <dbReference type="NCBI Taxonomy" id="485898"/>
    <lineage>
        <taxon>Bacteria</taxon>
        <taxon>Pseudomonadati</taxon>
        <taxon>Pseudomonadota</taxon>
        <taxon>Gammaproteobacteria</taxon>
        <taxon>Pseudomonadales</taxon>
        <taxon>Pseudomonadaceae</taxon>
        <taxon>Pseudomonas</taxon>
    </lineage>
</organism>
<sequence length="417" mass="45522">MTSHCIDPIQRPIVLVDAYSTGAILARALAEHRPLLHVASRRGMPPAFAASCPESLFVAHYNLHDGNFDYLCQALAAQQPSAVLTGSEFGIELADSLAAALGLSGNDPMLSTARRNKAQMAERVAAAGLPVADQLRTGNAEQACQWFQARGSNCVVVKPLDSAGSDQVFICKNISQVREAANAILGNVNLMMCPNNELLVQTFLEGDEYVINTVSHEGQHWLTDAWRCSKTLSREGRKIYDSEYLMHQDDPCLATLVDYVEGVLDALAITEGPAHTEVILTSQGPRLLETGARLSGLANPTALRAATGADQVGLTVQACLNPGRLSRHPRRYQRLQAACTLNLIARSQRVFEVTQVSAQLNSLASFNSARWRLADGRTLMPTIDLNSSPGAVFLVHPDPERIQQDHCAWRVWEQHWL</sequence>
<evidence type="ECO:0000313" key="6">
    <source>
        <dbReference type="EMBL" id="UXH38040.1"/>
    </source>
</evidence>
<keyword evidence="3 4" id="KW-0067">ATP-binding</keyword>
<keyword evidence="1" id="KW-0436">Ligase</keyword>
<protein>
    <submittedName>
        <fullName evidence="6">ATP-grasp domain-containing protein</fullName>
    </submittedName>
</protein>